<dbReference type="EMBL" id="WNDX01000017">
    <property type="protein sequence ID" value="KAF1046795.1"/>
    <property type="molecule type" value="Genomic_DNA"/>
</dbReference>
<proteinExistence type="predicted"/>
<evidence type="ECO:0000313" key="1">
    <source>
        <dbReference type="EMBL" id="KAF1046795.1"/>
    </source>
</evidence>
<organism evidence="1 2">
    <name type="scientific">Herbaspirillum frisingense</name>
    <dbReference type="NCBI Taxonomy" id="92645"/>
    <lineage>
        <taxon>Bacteria</taxon>
        <taxon>Pseudomonadati</taxon>
        <taxon>Pseudomonadota</taxon>
        <taxon>Betaproteobacteria</taxon>
        <taxon>Burkholderiales</taxon>
        <taxon>Oxalobacteraceae</taxon>
        <taxon>Herbaspirillum</taxon>
    </lineage>
</organism>
<dbReference type="Proteomes" id="UP000462435">
    <property type="component" value="Unassembled WGS sequence"/>
</dbReference>
<dbReference type="InterPro" id="IPR021317">
    <property type="entry name" value="DUF2917"/>
</dbReference>
<gene>
    <name evidence="1" type="ORF">GAK35_00894</name>
</gene>
<accession>A0A7V8FZ25</accession>
<evidence type="ECO:0000313" key="2">
    <source>
        <dbReference type="Proteomes" id="UP000462435"/>
    </source>
</evidence>
<reference evidence="2" key="1">
    <citation type="journal article" date="2020" name="MBio">
        <title>Horizontal gene transfer to a defensive symbiont with a reduced genome amongst a multipartite beetle microbiome.</title>
        <authorList>
            <person name="Waterworth S.C."/>
            <person name="Florez L.V."/>
            <person name="Rees E.R."/>
            <person name="Hertweck C."/>
            <person name="Kaltenpoth M."/>
            <person name="Kwan J.C."/>
        </authorList>
    </citation>
    <scope>NUCLEOTIDE SEQUENCE [LARGE SCALE GENOMIC DNA]</scope>
</reference>
<name>A0A7V8FZ25_9BURK</name>
<sequence>MTISLSSGAAPLCLQDGQTYAQQLQTPVRVRVRCGLVWLTVEEGGADFWLSPGRDFDFHGRGLAVFEAVKGCAEFEILARPGWWSRIAEVYWRPARRDGGATAPGCRCPGQAETGTGTRISRLLPRGLIRWF</sequence>
<dbReference type="AlphaFoldDB" id="A0A7V8FZ25"/>
<comment type="caution">
    <text evidence="1">The sequence shown here is derived from an EMBL/GenBank/DDBJ whole genome shotgun (WGS) entry which is preliminary data.</text>
</comment>
<dbReference type="Pfam" id="PF11142">
    <property type="entry name" value="DUF2917"/>
    <property type="match status" value="1"/>
</dbReference>
<protein>
    <recommendedName>
        <fullName evidence="3">DUF2917 domain-containing protein</fullName>
    </recommendedName>
</protein>
<evidence type="ECO:0008006" key="3">
    <source>
        <dbReference type="Google" id="ProtNLM"/>
    </source>
</evidence>